<accession>A0A2N0QLY7</accession>
<dbReference type="VEuPathDB" id="FungiDB:RhiirA1_356189"/>
<dbReference type="Pfam" id="PF00080">
    <property type="entry name" value="Sod_Cu"/>
    <property type="match status" value="1"/>
</dbReference>
<reference evidence="3 4" key="1">
    <citation type="submission" date="2017-10" db="EMBL/GenBank/DDBJ databases">
        <title>Extensive intraspecific genome diversity in a model arbuscular mycorrhizal fungus.</title>
        <authorList>
            <person name="Chen E.C.H."/>
            <person name="Morin E."/>
            <person name="Baudet D."/>
            <person name="Noel J."/>
            <person name="Ndikumana S."/>
            <person name="Charron P."/>
            <person name="St-Onge C."/>
            <person name="Giorgi J."/>
            <person name="Grigoriev I.V."/>
            <person name="Roux C."/>
            <person name="Martin F.M."/>
            <person name="Corradi N."/>
        </authorList>
    </citation>
    <scope>NUCLEOTIDE SEQUENCE [LARGE SCALE GENOMIC DNA]</scope>
    <source>
        <strain evidence="3 4">A1</strain>
    </source>
</reference>
<protein>
    <submittedName>
        <fullName evidence="3">Cu,Zn superoxide dismutase-like protein</fullName>
    </submittedName>
</protein>
<feature type="region of interest" description="Disordered" evidence="1">
    <location>
        <begin position="47"/>
        <end position="82"/>
    </location>
</feature>
<dbReference type="CDD" id="cd00305">
    <property type="entry name" value="Cu-Zn_Superoxide_Dismutase"/>
    <property type="match status" value="1"/>
</dbReference>
<evidence type="ECO:0000259" key="2">
    <source>
        <dbReference type="Pfam" id="PF00080"/>
    </source>
</evidence>
<reference evidence="3 4" key="2">
    <citation type="submission" date="2017-10" db="EMBL/GenBank/DDBJ databases">
        <title>Genome analyses suggest a sexual origin of heterokaryosis in a supposedly ancient asexual fungus.</title>
        <authorList>
            <person name="Corradi N."/>
            <person name="Sedzielewska K."/>
            <person name="Noel J."/>
            <person name="Charron P."/>
            <person name="Farinelli L."/>
            <person name="Marton T."/>
            <person name="Kruger M."/>
            <person name="Pelin A."/>
            <person name="Brachmann A."/>
            <person name="Corradi N."/>
        </authorList>
    </citation>
    <scope>NUCLEOTIDE SEQUENCE [LARGE SCALE GENOMIC DNA]</scope>
    <source>
        <strain evidence="3 4">A1</strain>
    </source>
</reference>
<dbReference type="GO" id="GO:0005507">
    <property type="term" value="F:copper ion binding"/>
    <property type="evidence" value="ECO:0007669"/>
    <property type="project" value="InterPro"/>
</dbReference>
<dbReference type="InterPro" id="IPR024134">
    <property type="entry name" value="SOD_Cu/Zn_/chaperone"/>
</dbReference>
<evidence type="ECO:0000256" key="1">
    <source>
        <dbReference type="SAM" id="MobiDB-lite"/>
    </source>
</evidence>
<dbReference type="PANTHER" id="PTHR10003">
    <property type="entry name" value="SUPEROXIDE DISMUTASE CU-ZN -RELATED"/>
    <property type="match status" value="1"/>
</dbReference>
<dbReference type="EMBL" id="LLXH01006465">
    <property type="protein sequence ID" value="PKC52059.1"/>
    <property type="molecule type" value="Genomic_DNA"/>
</dbReference>
<dbReference type="SUPFAM" id="SSF49329">
    <property type="entry name" value="Cu,Zn superoxide dismutase-like"/>
    <property type="match status" value="1"/>
</dbReference>
<dbReference type="GO" id="GO:0006801">
    <property type="term" value="P:superoxide metabolic process"/>
    <property type="evidence" value="ECO:0007669"/>
    <property type="project" value="InterPro"/>
</dbReference>
<feature type="domain" description="Superoxide dismutase copper/zinc binding" evidence="2">
    <location>
        <begin position="10"/>
        <end position="140"/>
    </location>
</feature>
<comment type="caution">
    <text evidence="3">The sequence shown here is derived from an EMBL/GenBank/DDBJ whole genome shotgun (WGS) entry which is preliminary data.</text>
</comment>
<proteinExistence type="predicted"/>
<name>A0A2N0QLY7_9GLOM</name>
<dbReference type="AlphaFoldDB" id="A0A2N0QLY7"/>
<organism evidence="3 4">
    <name type="scientific">Rhizophagus irregularis</name>
    <dbReference type="NCBI Taxonomy" id="588596"/>
    <lineage>
        <taxon>Eukaryota</taxon>
        <taxon>Fungi</taxon>
        <taxon>Fungi incertae sedis</taxon>
        <taxon>Mucoromycota</taxon>
        <taxon>Glomeromycotina</taxon>
        <taxon>Glomeromycetes</taxon>
        <taxon>Glomerales</taxon>
        <taxon>Glomeraceae</taxon>
        <taxon>Rhizophagus</taxon>
    </lineage>
</organism>
<dbReference type="Gene3D" id="2.60.40.200">
    <property type="entry name" value="Superoxide dismutase, copper/zinc binding domain"/>
    <property type="match status" value="1"/>
</dbReference>
<dbReference type="InterPro" id="IPR001424">
    <property type="entry name" value="SOD_Cu_Zn_dom"/>
</dbReference>
<dbReference type="InterPro" id="IPR036423">
    <property type="entry name" value="SOD-like_Cu/Zn_dom_sf"/>
</dbReference>
<evidence type="ECO:0000313" key="4">
    <source>
        <dbReference type="Proteomes" id="UP000232688"/>
    </source>
</evidence>
<sequence>MVNADGNELGVVNFTESNEGVMISLNLKDVPEGEHGIHIHAVGKCEPPTFESAGDHFNPTEMKHGVENPEGPHAGDLPNVTPENGVVASEYLAKNLTLQKGMANSLLDDDGSAIVLHENADDYKTDPSGESGGRIGCGVITPIE</sequence>
<dbReference type="Proteomes" id="UP000232688">
    <property type="component" value="Unassembled WGS sequence"/>
</dbReference>
<evidence type="ECO:0000313" key="3">
    <source>
        <dbReference type="EMBL" id="PKC52059.1"/>
    </source>
</evidence>
<gene>
    <name evidence="3" type="ORF">RhiirA1_356189</name>
</gene>